<dbReference type="InterPro" id="IPR036568">
    <property type="entry name" value="GGCT-like_sf"/>
</dbReference>
<dbReference type="SUPFAM" id="SSF110857">
    <property type="entry name" value="Gamma-glutamyl cyclotransferase-like"/>
    <property type="match status" value="2"/>
</dbReference>
<dbReference type="GeneID" id="93641550"/>
<evidence type="ECO:0000313" key="4">
    <source>
        <dbReference type="Proteomes" id="UP000031829"/>
    </source>
</evidence>
<keyword evidence="1" id="KW-0456">Lyase</keyword>
<dbReference type="InterPro" id="IPR013024">
    <property type="entry name" value="GGCT-like"/>
</dbReference>
<dbReference type="Gene3D" id="3.10.490.10">
    <property type="entry name" value="Gamma-glutamyl cyclotransferase-like"/>
    <property type="match status" value="2"/>
</dbReference>
<protein>
    <submittedName>
        <fullName evidence="3">Putative gamma-glutamylcyclotransferase ykqA</fullName>
    </submittedName>
</protein>
<dbReference type="InterPro" id="IPR017939">
    <property type="entry name" value="G-Glutamylcylcotransferase"/>
</dbReference>
<dbReference type="RefSeq" id="WP_013082166.1">
    <property type="nucleotide sequence ID" value="NZ_BCVB01000003.1"/>
</dbReference>
<dbReference type="KEGG" id="bmeg:BG04_3491"/>
<accession>A0A0B6AIZ2</accession>
<reference evidence="3 4" key="1">
    <citation type="journal article" date="2015" name="Genome Announc.">
        <title>Complete genome sequences for 35 biothreat assay-relevant bacillus species.</title>
        <authorList>
            <person name="Johnson S.L."/>
            <person name="Daligault H.E."/>
            <person name="Davenport K.W."/>
            <person name="Jaissle J."/>
            <person name="Frey K.G."/>
            <person name="Ladner J.T."/>
            <person name="Broomall S.M."/>
            <person name="Bishop-Lilly K.A."/>
            <person name="Bruce D.C."/>
            <person name="Gibbons H.S."/>
            <person name="Coyne S.R."/>
            <person name="Lo C.C."/>
            <person name="Meincke L."/>
            <person name="Munk A.C."/>
            <person name="Koroleva G.I."/>
            <person name="Rosenzweig C.N."/>
            <person name="Palacios G.F."/>
            <person name="Redden C.L."/>
            <person name="Minogue T.D."/>
            <person name="Chain P.S."/>
        </authorList>
    </citation>
    <scope>NUCLEOTIDE SEQUENCE [LARGE SCALE GENOMIC DNA]</scope>
    <source>
        <strain evidence="4">ATCC 14581 / DSM 32 / JCM 2506 / NBRC 15308 / NCIMB 9376 / NCTC 10342 / NRRL B-14308 / VKM B-512</strain>
    </source>
</reference>
<evidence type="ECO:0000259" key="2">
    <source>
        <dbReference type="Pfam" id="PF06094"/>
    </source>
</evidence>
<dbReference type="PANTHER" id="PTHR12935:SF0">
    <property type="entry name" value="GAMMA-GLUTAMYLCYCLOTRANSFERASE"/>
    <property type="match status" value="1"/>
</dbReference>
<dbReference type="PANTHER" id="PTHR12935">
    <property type="entry name" value="GAMMA-GLUTAMYLCYCLOTRANSFERASE"/>
    <property type="match status" value="1"/>
</dbReference>
<organism evidence="3 4">
    <name type="scientific">Priestia megaterium (strain ATCC 14581 / DSM 32 / CCUG 1817 / JCM 2506 / NBRC 15308 / NCIMB 9376 / NCTC 10342 / NRRL B-14308 / VKM B-512 / Ford 19)</name>
    <name type="common">Bacillus megaterium</name>
    <dbReference type="NCBI Taxonomy" id="1348623"/>
    <lineage>
        <taxon>Bacteria</taxon>
        <taxon>Bacillati</taxon>
        <taxon>Bacillota</taxon>
        <taxon>Bacilli</taxon>
        <taxon>Bacillales</taxon>
        <taxon>Bacillaceae</taxon>
        <taxon>Priestia</taxon>
    </lineage>
</organism>
<dbReference type="GO" id="GO:0003839">
    <property type="term" value="F:gamma-glutamylcyclotransferase activity"/>
    <property type="evidence" value="ECO:0007669"/>
    <property type="project" value="InterPro"/>
</dbReference>
<dbReference type="Proteomes" id="UP000031829">
    <property type="component" value="Chromosome"/>
</dbReference>
<gene>
    <name evidence="3" type="ORF">BG04_3491</name>
</gene>
<dbReference type="GO" id="GO:0016740">
    <property type="term" value="F:transferase activity"/>
    <property type="evidence" value="ECO:0007669"/>
    <property type="project" value="UniProtKB-KW"/>
</dbReference>
<dbReference type="CDD" id="cd06661">
    <property type="entry name" value="GGCT_like"/>
    <property type="match status" value="2"/>
</dbReference>
<evidence type="ECO:0000256" key="1">
    <source>
        <dbReference type="ARBA" id="ARBA00023239"/>
    </source>
</evidence>
<dbReference type="InterPro" id="IPR009288">
    <property type="entry name" value="AIG2-like_dom"/>
</dbReference>
<keyword evidence="3" id="KW-0808">Transferase</keyword>
<dbReference type="HOGENOM" id="CLU_085350_0_0_9"/>
<dbReference type="Pfam" id="PF06094">
    <property type="entry name" value="GGACT"/>
    <property type="match status" value="1"/>
</dbReference>
<proteinExistence type="predicted"/>
<dbReference type="AlphaFoldDB" id="A0A0B6AIZ2"/>
<sequence length="288" mass="32893">MCNYLFVYGTLLEGEGNHGLLHHARPIAKQAKTKGKLYDTKQGYPMLDIDSEHIVYGEVYEVTDQLMWKALDELEGYIHEGHKDNEYDKVVQTVETDQGEFEAVVYVASDRSLLHEFIPSGNWRVWKEDLLEGMLYFAYGSCMDNDRFIKHGVDQHFQDCLGRAVFKGYTLRYNHVIHDGGRADMVEEGGVVEGKLYRVPPEAITYLYGREGVDNNGYRPAIISVEHEGKMVDHVLTFFVLNKEKEVAPPDHYSTEIIRGATGVLSEEYVQKLIEQVHALKNSDVVNN</sequence>
<dbReference type="EMBL" id="CP009920">
    <property type="protein sequence ID" value="AJI21012.1"/>
    <property type="molecule type" value="Genomic_DNA"/>
</dbReference>
<dbReference type="Pfam" id="PF13772">
    <property type="entry name" value="AIG2_2"/>
    <property type="match status" value="1"/>
</dbReference>
<feature type="domain" description="Gamma-glutamylcyclotransferase AIG2-like" evidence="2">
    <location>
        <begin position="5"/>
        <end position="124"/>
    </location>
</feature>
<evidence type="ECO:0000313" key="3">
    <source>
        <dbReference type="EMBL" id="AJI21012.1"/>
    </source>
</evidence>
<name>A0A0B6AIZ2_PRIM2</name>
<dbReference type="PATRIC" id="fig|592022.4.peg.1102"/>